<dbReference type="PROSITE" id="PS51257">
    <property type="entry name" value="PROKAR_LIPOPROTEIN"/>
    <property type="match status" value="1"/>
</dbReference>
<evidence type="ECO:0000256" key="1">
    <source>
        <dbReference type="SAM" id="SignalP"/>
    </source>
</evidence>
<evidence type="ECO:0000313" key="2">
    <source>
        <dbReference type="EMBL" id="TMM52217.1"/>
    </source>
</evidence>
<dbReference type="RefSeq" id="WP_138660060.1">
    <property type="nucleotide sequence ID" value="NZ_VATY01000006.1"/>
</dbReference>
<dbReference type="EMBL" id="VATY01000006">
    <property type="protein sequence ID" value="TMM52217.1"/>
    <property type="molecule type" value="Genomic_DNA"/>
</dbReference>
<sequence length="183" mass="20610">MKTKIVRKIIQFSMLLVFVAFTQSCETEIPPEDPTPPKFSFQIHGDGFFHTFNQDTDFENIELRLKRGTTYNFTLAGSDDGGLERIQWIISNSSQIFIDVDITSPWTYTNTSTSSPTISWFGDSGNPLTGSVITGNFKTPPSTGFSNFQFNVADFGGEGRDPNYILKRLNIYTGSHQTRIINR</sequence>
<comment type="caution">
    <text evidence="2">The sequence shown here is derived from an EMBL/GenBank/DDBJ whole genome shotgun (WGS) entry which is preliminary data.</text>
</comment>
<organism evidence="2 3">
    <name type="scientific">Maribacter algarum</name>
    <name type="common">ex Zhang et al. 2020</name>
    <dbReference type="NCBI Taxonomy" id="2578118"/>
    <lineage>
        <taxon>Bacteria</taxon>
        <taxon>Pseudomonadati</taxon>
        <taxon>Bacteroidota</taxon>
        <taxon>Flavobacteriia</taxon>
        <taxon>Flavobacteriales</taxon>
        <taxon>Flavobacteriaceae</taxon>
        <taxon>Maribacter</taxon>
    </lineage>
</organism>
<reference evidence="2 3" key="1">
    <citation type="submission" date="2019-05" db="EMBL/GenBank/DDBJ databases">
        <authorList>
            <person name="Zhang J.-Y."/>
            <person name="Feg X."/>
            <person name="Du Z.-J."/>
        </authorList>
    </citation>
    <scope>NUCLEOTIDE SEQUENCE [LARGE SCALE GENOMIC DNA]</scope>
    <source>
        <strain evidence="2 3">RZ26</strain>
    </source>
</reference>
<proteinExistence type="predicted"/>
<gene>
    <name evidence="2" type="ORF">FEE95_21255</name>
</gene>
<evidence type="ECO:0008006" key="4">
    <source>
        <dbReference type="Google" id="ProtNLM"/>
    </source>
</evidence>
<dbReference type="OrthoDB" id="1447968at2"/>
<feature type="chain" id="PRO_5024310031" description="DUF5017 domain-containing protein" evidence="1">
    <location>
        <begin position="23"/>
        <end position="183"/>
    </location>
</feature>
<name>A0A5S3PEA6_9FLAO</name>
<dbReference type="AlphaFoldDB" id="A0A5S3PEA6"/>
<feature type="signal peptide" evidence="1">
    <location>
        <begin position="1"/>
        <end position="22"/>
    </location>
</feature>
<evidence type="ECO:0000313" key="3">
    <source>
        <dbReference type="Proteomes" id="UP000310314"/>
    </source>
</evidence>
<keyword evidence="1" id="KW-0732">Signal</keyword>
<keyword evidence="3" id="KW-1185">Reference proteome</keyword>
<protein>
    <recommendedName>
        <fullName evidence="4">DUF5017 domain-containing protein</fullName>
    </recommendedName>
</protein>
<dbReference type="Proteomes" id="UP000310314">
    <property type="component" value="Unassembled WGS sequence"/>
</dbReference>
<accession>A0A5S3PEA6</accession>